<gene>
    <name evidence="2" type="ORF">PoB_001612100</name>
</gene>
<dbReference type="AlphaFoldDB" id="A0AAV3YR45"/>
<evidence type="ECO:0000313" key="3">
    <source>
        <dbReference type="Proteomes" id="UP000735302"/>
    </source>
</evidence>
<comment type="caution">
    <text evidence="2">The sequence shown here is derived from an EMBL/GenBank/DDBJ whole genome shotgun (WGS) entry which is preliminary data.</text>
</comment>
<sequence>MFKSSPDPFSGLAQNVGYTAHYRSSTGDNNQGDRSNPFQWVKPPDMDRSTLSATARLEAALTLEAEVKERDGVIRSLVKQLRKANEEKYRLLMELSG</sequence>
<evidence type="ECO:0000313" key="2">
    <source>
        <dbReference type="EMBL" id="GFN89615.1"/>
    </source>
</evidence>
<feature type="region of interest" description="Disordered" evidence="1">
    <location>
        <begin position="20"/>
        <end position="46"/>
    </location>
</feature>
<reference evidence="2 3" key="1">
    <citation type="journal article" date="2021" name="Elife">
        <title>Chloroplast acquisition without the gene transfer in kleptoplastic sea slugs, Plakobranchus ocellatus.</title>
        <authorList>
            <person name="Maeda T."/>
            <person name="Takahashi S."/>
            <person name="Yoshida T."/>
            <person name="Shimamura S."/>
            <person name="Takaki Y."/>
            <person name="Nagai Y."/>
            <person name="Toyoda A."/>
            <person name="Suzuki Y."/>
            <person name="Arimoto A."/>
            <person name="Ishii H."/>
            <person name="Satoh N."/>
            <person name="Nishiyama T."/>
            <person name="Hasebe M."/>
            <person name="Maruyama T."/>
            <person name="Minagawa J."/>
            <person name="Obokata J."/>
            <person name="Shigenobu S."/>
        </authorList>
    </citation>
    <scope>NUCLEOTIDE SEQUENCE [LARGE SCALE GENOMIC DNA]</scope>
</reference>
<name>A0AAV3YR45_9GAST</name>
<proteinExistence type="predicted"/>
<accession>A0AAV3YR45</accession>
<protein>
    <submittedName>
        <fullName evidence="2">Uncharacterized protein</fullName>
    </submittedName>
</protein>
<dbReference type="EMBL" id="BLXT01001944">
    <property type="protein sequence ID" value="GFN89615.1"/>
    <property type="molecule type" value="Genomic_DNA"/>
</dbReference>
<dbReference type="Proteomes" id="UP000735302">
    <property type="component" value="Unassembled WGS sequence"/>
</dbReference>
<organism evidence="2 3">
    <name type="scientific">Plakobranchus ocellatus</name>
    <dbReference type="NCBI Taxonomy" id="259542"/>
    <lineage>
        <taxon>Eukaryota</taxon>
        <taxon>Metazoa</taxon>
        <taxon>Spiralia</taxon>
        <taxon>Lophotrochozoa</taxon>
        <taxon>Mollusca</taxon>
        <taxon>Gastropoda</taxon>
        <taxon>Heterobranchia</taxon>
        <taxon>Euthyneura</taxon>
        <taxon>Panpulmonata</taxon>
        <taxon>Sacoglossa</taxon>
        <taxon>Placobranchoidea</taxon>
        <taxon>Plakobranchidae</taxon>
        <taxon>Plakobranchus</taxon>
    </lineage>
</organism>
<keyword evidence="3" id="KW-1185">Reference proteome</keyword>
<feature type="compositionally biased region" description="Polar residues" evidence="1">
    <location>
        <begin position="20"/>
        <end position="38"/>
    </location>
</feature>
<evidence type="ECO:0000256" key="1">
    <source>
        <dbReference type="SAM" id="MobiDB-lite"/>
    </source>
</evidence>